<evidence type="ECO:0000313" key="3">
    <source>
        <dbReference type="Proteomes" id="UP000265768"/>
    </source>
</evidence>
<dbReference type="SUPFAM" id="SSF48452">
    <property type="entry name" value="TPR-like"/>
    <property type="match status" value="2"/>
</dbReference>
<dbReference type="InterPro" id="IPR011990">
    <property type="entry name" value="TPR-like_helical_dom_sf"/>
</dbReference>
<evidence type="ECO:0000313" key="2">
    <source>
        <dbReference type="EMBL" id="RJL34570.1"/>
    </source>
</evidence>
<dbReference type="Gene3D" id="1.25.40.10">
    <property type="entry name" value="Tetratricopeptide repeat domain"/>
    <property type="match status" value="1"/>
</dbReference>
<dbReference type="AlphaFoldDB" id="A0A3A4AWD8"/>
<dbReference type="RefSeq" id="WP_119925871.1">
    <property type="nucleotide sequence ID" value="NZ_QZEY01000002.1"/>
</dbReference>
<keyword evidence="1" id="KW-1133">Transmembrane helix</keyword>
<evidence type="ECO:0000256" key="1">
    <source>
        <dbReference type="SAM" id="Phobius"/>
    </source>
</evidence>
<gene>
    <name evidence="2" type="ORF">D5H75_09215</name>
</gene>
<feature type="transmembrane region" description="Helical" evidence="1">
    <location>
        <begin position="39"/>
        <end position="57"/>
    </location>
</feature>
<organism evidence="2 3">
    <name type="scientific">Bailinhaonella thermotolerans</name>
    <dbReference type="NCBI Taxonomy" id="1070861"/>
    <lineage>
        <taxon>Bacteria</taxon>
        <taxon>Bacillati</taxon>
        <taxon>Actinomycetota</taxon>
        <taxon>Actinomycetes</taxon>
        <taxon>Streptosporangiales</taxon>
        <taxon>Streptosporangiaceae</taxon>
        <taxon>Bailinhaonella</taxon>
    </lineage>
</organism>
<dbReference type="Pfam" id="PF13424">
    <property type="entry name" value="TPR_12"/>
    <property type="match status" value="2"/>
</dbReference>
<comment type="caution">
    <text evidence="2">The sequence shown here is derived from an EMBL/GenBank/DDBJ whole genome shotgun (WGS) entry which is preliminary data.</text>
</comment>
<dbReference type="PANTHER" id="PTHR46082:SF6">
    <property type="entry name" value="AAA+ ATPASE DOMAIN-CONTAINING PROTEIN-RELATED"/>
    <property type="match status" value="1"/>
</dbReference>
<sequence>MGTGRGRDGWAPVAVAGVAAAGAAPAVLAAAQVTSPWALGGAALGAAAVTAVGGVWQERHRRGAARREELETRLRDGVLLLPGGRVPRVRDLDDPIALGTHPSIAGEGREGRVPAYVPRDADAAVRERLAAGGFVLLLGDSAAGKSRTAYEAVRAALPDHLLLAPHDREGLAAAVERAVRREAAVLWLGDLERFLGGGGLTRGAIARVTDAGGVILATLRGAEHERLTGGGDAHAVREVRRILALAHVVRLSRIFSAAERERAAAAGDPRITAALRRAGEHGLAEHLAAGPELREDLESGWDAGARPRGAALVEAAIDCRRAGFAGPLPRALLEELHERYLGSRGGARLRPETPEEAWEWATRPRTAGTGLLDPADGGFTVSDYLVDARQKAAGPHARVAGLVARAAVAHAARAADADSIADTAARQGRYELAARAYGRAAELGAVARGRTHPRTLRSRQNLANMLNRTGRTEEAEREIREVLRLRTESLGPEHPRTLSSRHHLARVLRDSRRYAEAEREFREVLGARSRVLGPAHPDTLATRHNLARVLQRTGRLAEAERETREILLLRADLLGPGHPDTLSTRHNLARILRDTGRAEEAERELTDIVALRTAALGPAHPQTRAARRHLARLRKPPGGAPPPP</sequence>
<dbReference type="EMBL" id="QZEY01000002">
    <property type="protein sequence ID" value="RJL34570.1"/>
    <property type="molecule type" value="Genomic_DNA"/>
</dbReference>
<keyword evidence="1" id="KW-0472">Membrane</keyword>
<keyword evidence="3" id="KW-1185">Reference proteome</keyword>
<accession>A0A3A4AWD8</accession>
<protein>
    <submittedName>
        <fullName evidence="2">Tetratricopeptide repeat protein</fullName>
    </submittedName>
</protein>
<dbReference type="InterPro" id="IPR053137">
    <property type="entry name" value="NLR-like"/>
</dbReference>
<dbReference type="PANTHER" id="PTHR46082">
    <property type="entry name" value="ATP/GTP-BINDING PROTEIN-RELATED"/>
    <property type="match status" value="1"/>
</dbReference>
<keyword evidence="1" id="KW-0812">Transmembrane</keyword>
<reference evidence="2 3" key="1">
    <citation type="submission" date="2018-09" db="EMBL/GenBank/DDBJ databases">
        <title>YIM 75507 draft genome.</title>
        <authorList>
            <person name="Tang S."/>
            <person name="Feng Y."/>
        </authorList>
    </citation>
    <scope>NUCLEOTIDE SEQUENCE [LARGE SCALE GENOMIC DNA]</scope>
    <source>
        <strain evidence="2 3">YIM 75507</strain>
    </source>
</reference>
<dbReference type="OrthoDB" id="4532668at2"/>
<dbReference type="Proteomes" id="UP000265768">
    <property type="component" value="Unassembled WGS sequence"/>
</dbReference>
<name>A0A3A4AWD8_9ACTN</name>
<proteinExistence type="predicted"/>